<keyword evidence="8 13" id="KW-0460">Magnesium</keyword>
<dbReference type="AlphaFoldDB" id="A0A848DK06"/>
<dbReference type="Pfam" id="PF03120">
    <property type="entry name" value="OB_DNA_ligase"/>
    <property type="match status" value="1"/>
</dbReference>
<evidence type="ECO:0000256" key="11">
    <source>
        <dbReference type="ARBA" id="ARBA00034005"/>
    </source>
</evidence>
<dbReference type="InterPro" id="IPR001679">
    <property type="entry name" value="DNA_ligase"/>
</dbReference>
<feature type="binding site" evidence="13">
    <location>
        <position position="148"/>
    </location>
    <ligand>
        <name>NAD(+)</name>
        <dbReference type="ChEBI" id="CHEBI:57540"/>
    </ligand>
</feature>
<dbReference type="PROSITE" id="PS01055">
    <property type="entry name" value="DNA_LIGASE_N1"/>
    <property type="match status" value="1"/>
</dbReference>
<evidence type="ECO:0000313" key="18">
    <source>
        <dbReference type="Proteomes" id="UP000586918"/>
    </source>
</evidence>
<dbReference type="SMART" id="SM00292">
    <property type="entry name" value="BRCT"/>
    <property type="match status" value="1"/>
</dbReference>
<evidence type="ECO:0000256" key="6">
    <source>
        <dbReference type="ARBA" id="ARBA00022763"/>
    </source>
</evidence>
<feature type="binding site" evidence="13">
    <location>
        <position position="422"/>
    </location>
    <ligand>
        <name>Zn(2+)</name>
        <dbReference type="ChEBI" id="CHEBI:29105"/>
    </ligand>
</feature>
<keyword evidence="10 13" id="KW-0234">DNA repair</keyword>
<keyword evidence="9 13" id="KW-0520">NAD</keyword>
<evidence type="ECO:0000256" key="15">
    <source>
        <dbReference type="SAM" id="MobiDB-lite"/>
    </source>
</evidence>
<dbReference type="Gene3D" id="2.40.50.140">
    <property type="entry name" value="Nucleic acid-binding proteins"/>
    <property type="match status" value="1"/>
</dbReference>
<dbReference type="GO" id="GO:0046872">
    <property type="term" value="F:metal ion binding"/>
    <property type="evidence" value="ECO:0007669"/>
    <property type="project" value="UniProtKB-KW"/>
</dbReference>
<dbReference type="NCBIfam" id="TIGR00575">
    <property type="entry name" value="dnlj"/>
    <property type="match status" value="1"/>
</dbReference>
<keyword evidence="4 13" id="KW-0235">DNA replication</keyword>
<dbReference type="FunFam" id="1.10.287.610:FF:000002">
    <property type="entry name" value="DNA ligase"/>
    <property type="match status" value="1"/>
</dbReference>
<evidence type="ECO:0000256" key="7">
    <source>
        <dbReference type="ARBA" id="ARBA00022833"/>
    </source>
</evidence>
<dbReference type="InterPro" id="IPR033136">
    <property type="entry name" value="DNA_ligase_CS"/>
</dbReference>
<dbReference type="Proteomes" id="UP000586918">
    <property type="component" value="Unassembled WGS sequence"/>
</dbReference>
<comment type="function">
    <text evidence="13">DNA ligase that catalyzes the formation of phosphodiester linkages between 5'-phosphoryl and 3'-hydroxyl groups in double-stranded DNA using NAD as a coenzyme and as the energy source for the reaction. It is essential for DNA replication and repair of damaged DNA.</text>
</comment>
<dbReference type="InterPro" id="IPR041663">
    <property type="entry name" value="DisA/LigA_HHH"/>
</dbReference>
<feature type="binding site" evidence="13">
    <location>
        <position position="425"/>
    </location>
    <ligand>
        <name>Zn(2+)</name>
        <dbReference type="ChEBI" id="CHEBI:29105"/>
    </ligand>
</feature>
<dbReference type="Gene3D" id="1.10.287.610">
    <property type="entry name" value="Helix hairpin bin"/>
    <property type="match status" value="1"/>
</dbReference>
<comment type="cofactor">
    <cofactor evidence="13">
        <name>Mg(2+)</name>
        <dbReference type="ChEBI" id="CHEBI:18420"/>
    </cofactor>
    <cofactor evidence="13">
        <name>Mn(2+)</name>
        <dbReference type="ChEBI" id="CHEBI:29035"/>
    </cofactor>
</comment>
<keyword evidence="6 13" id="KW-0227">DNA damage</keyword>
<evidence type="ECO:0000256" key="9">
    <source>
        <dbReference type="ARBA" id="ARBA00023027"/>
    </source>
</evidence>
<dbReference type="PROSITE" id="PS50172">
    <property type="entry name" value="BRCT"/>
    <property type="match status" value="1"/>
</dbReference>
<dbReference type="CDD" id="cd17748">
    <property type="entry name" value="BRCT_DNA_ligase_like"/>
    <property type="match status" value="1"/>
</dbReference>
<feature type="binding site" evidence="13">
    <location>
        <begin position="46"/>
        <end position="50"/>
    </location>
    <ligand>
        <name>NAD(+)</name>
        <dbReference type="ChEBI" id="CHEBI:57540"/>
    </ligand>
</feature>
<dbReference type="GO" id="GO:0003911">
    <property type="term" value="F:DNA ligase (NAD+) activity"/>
    <property type="evidence" value="ECO:0007669"/>
    <property type="project" value="UniProtKB-UniRule"/>
</dbReference>
<dbReference type="SUPFAM" id="SSF56091">
    <property type="entry name" value="DNA ligase/mRNA capping enzyme, catalytic domain"/>
    <property type="match status" value="1"/>
</dbReference>
<dbReference type="FunFam" id="2.40.50.140:FF:000012">
    <property type="entry name" value="DNA ligase"/>
    <property type="match status" value="1"/>
</dbReference>
<dbReference type="FunFam" id="3.40.50.10190:FF:000054">
    <property type="entry name" value="DNA ligase"/>
    <property type="match status" value="1"/>
</dbReference>
<dbReference type="InterPro" id="IPR012340">
    <property type="entry name" value="NA-bd_OB-fold"/>
</dbReference>
<dbReference type="SUPFAM" id="SSF52113">
    <property type="entry name" value="BRCT domain"/>
    <property type="match status" value="1"/>
</dbReference>
<dbReference type="HAMAP" id="MF_01588">
    <property type="entry name" value="DNA_ligase_A"/>
    <property type="match status" value="1"/>
</dbReference>
<dbReference type="Pfam" id="PF22745">
    <property type="entry name" value="Nlig-Ia"/>
    <property type="match status" value="1"/>
</dbReference>
<feature type="binding site" evidence="13">
    <location>
        <position position="125"/>
    </location>
    <ligand>
        <name>NAD(+)</name>
        <dbReference type="ChEBI" id="CHEBI:57540"/>
    </ligand>
</feature>
<dbReference type="GO" id="GO:0005829">
    <property type="term" value="C:cytosol"/>
    <property type="evidence" value="ECO:0007669"/>
    <property type="project" value="TreeGrafter"/>
</dbReference>
<dbReference type="EMBL" id="JAAXKZ010000050">
    <property type="protein sequence ID" value="NMH92879.1"/>
    <property type="molecule type" value="Genomic_DNA"/>
</dbReference>
<feature type="binding site" evidence="13">
    <location>
        <begin position="95"/>
        <end position="96"/>
    </location>
    <ligand>
        <name>NAD(+)</name>
        <dbReference type="ChEBI" id="CHEBI:57540"/>
    </ligand>
</feature>
<sequence>MSPEPAAPEPAAPPTPDVRERHAQLATEVADHQFRYYVLDAPVISDGQFDELWRELVALEEEYPELVTPDSPTQRVVGRFATDFTAHDHLERMLSLDNAFDVDELRAWAERVGREVGNDVHYLCELKIDGLAVNLLYENGRLTRALTRGDGRTGEDITLNIRTLSEVPERLTASEKYPVPSVVEVRGEVYFRLEDFQALNASLVEAGKPPFANPRNTAAGSLRQKDPRVTASRNLRLICHGLGKREGFTPERLSEAYDALRAWGLPVSERTVVLDGIDKVIEHVDHWGEHRHDVEHEIDGVVIKVDEVPLQRRLGSTSRTPRWAIAYKYPPEEATTTLLDIRVNVGRTGRVTPFAFMEPVTVAGSTVSLATLHNADEVRRKGVLIGDRVVIRKAGDVIPEVLGPVVDVRTGDEREFVMPTHCPECGTRLARQKAGDVDLRCPNARSCPAQLRERLFHVAGRGAFDIEGLGYEAATALLASGVVTDEGDVFSLTEDDLLRVDLFRTKAGELSANGRKLLANLEAAKDRPLWRVLVGLSIRHVGPTAAQALAREFGSLDAIEAAAATAAEQTAAAGVAITSDGSADDLGDSVSDMADAADTAGAADAVDTAGAAAGTGGDPAGDAADGAAEGPEAAGGTTEQAAAEQAAAENAAAAAQKAARETARAEAKAVAAALAPIATVDGVGPTIAAAVRDWFTVDWHRDVVAKWRAAGVRMVDEVDESVPRTLEGLSIVVTGSMDGFSRDEAKEAITARGGRAAGSVSKKTAFVVAGDAPGSKYDKAVELGVPVLDENGFRVLLDRGPEAAREAAVSPAG</sequence>
<dbReference type="SMART" id="SM00532">
    <property type="entry name" value="LIGANc"/>
    <property type="match status" value="1"/>
</dbReference>
<dbReference type="Gene3D" id="3.30.470.30">
    <property type="entry name" value="DNA ligase/mRNA capping enzyme"/>
    <property type="match status" value="1"/>
</dbReference>
<dbReference type="SUPFAM" id="SSF47781">
    <property type="entry name" value="RuvA domain 2-like"/>
    <property type="match status" value="2"/>
</dbReference>
<evidence type="ECO:0000256" key="14">
    <source>
        <dbReference type="RuleBase" id="RU000618"/>
    </source>
</evidence>
<accession>A0A848DK06</accession>
<dbReference type="PANTHER" id="PTHR23389:SF9">
    <property type="entry name" value="DNA LIGASE"/>
    <property type="match status" value="1"/>
</dbReference>
<evidence type="ECO:0000256" key="3">
    <source>
        <dbReference type="ARBA" id="ARBA00022598"/>
    </source>
</evidence>
<dbReference type="InterPro" id="IPR036420">
    <property type="entry name" value="BRCT_dom_sf"/>
</dbReference>
<feature type="active site" description="N6-AMP-lysine intermediate" evidence="13">
    <location>
        <position position="127"/>
    </location>
</feature>
<dbReference type="RefSeq" id="WP_169413584.1">
    <property type="nucleotide sequence ID" value="NZ_JAAXKZ010000050.1"/>
</dbReference>
<dbReference type="Gene3D" id="6.20.10.30">
    <property type="match status" value="1"/>
</dbReference>
<dbReference type="CDD" id="cd00114">
    <property type="entry name" value="LIGANc"/>
    <property type="match status" value="1"/>
</dbReference>
<dbReference type="Gene3D" id="1.10.150.20">
    <property type="entry name" value="5' to 3' exonuclease, C-terminal subdomain"/>
    <property type="match status" value="3"/>
</dbReference>
<evidence type="ECO:0000256" key="2">
    <source>
        <dbReference type="ARBA" id="ARBA00013308"/>
    </source>
</evidence>
<name>A0A848DK06_9PSEU</name>
<dbReference type="InterPro" id="IPR010994">
    <property type="entry name" value="RuvA_2-like"/>
</dbReference>
<dbReference type="Pfam" id="PF00533">
    <property type="entry name" value="BRCT"/>
    <property type="match status" value="1"/>
</dbReference>
<dbReference type="Pfam" id="PF03119">
    <property type="entry name" value="DNA_ligase_ZBD"/>
    <property type="match status" value="1"/>
</dbReference>
<comment type="similarity">
    <text evidence="12 13">Belongs to the NAD-dependent DNA ligase family. LigA subfamily.</text>
</comment>
<dbReference type="InterPro" id="IPR013839">
    <property type="entry name" value="DNAligase_adenylation"/>
</dbReference>
<evidence type="ECO:0000313" key="17">
    <source>
        <dbReference type="EMBL" id="NMH92879.1"/>
    </source>
</evidence>
<evidence type="ECO:0000256" key="12">
    <source>
        <dbReference type="ARBA" id="ARBA00060881"/>
    </source>
</evidence>
<dbReference type="Gene3D" id="3.40.50.10190">
    <property type="entry name" value="BRCT domain"/>
    <property type="match status" value="1"/>
</dbReference>
<evidence type="ECO:0000256" key="8">
    <source>
        <dbReference type="ARBA" id="ARBA00022842"/>
    </source>
</evidence>
<evidence type="ECO:0000256" key="10">
    <source>
        <dbReference type="ARBA" id="ARBA00023204"/>
    </source>
</evidence>
<comment type="catalytic activity">
    <reaction evidence="11 13 14">
        <text>NAD(+) + (deoxyribonucleotide)n-3'-hydroxyl + 5'-phospho-(deoxyribonucleotide)m = (deoxyribonucleotide)n+m + AMP + beta-nicotinamide D-nucleotide.</text>
        <dbReference type="EC" id="6.5.1.2"/>
    </reaction>
</comment>
<keyword evidence="18" id="KW-1185">Reference proteome</keyword>
<dbReference type="Pfam" id="PF12826">
    <property type="entry name" value="HHH_2"/>
    <property type="match status" value="1"/>
</dbReference>
<comment type="caution">
    <text evidence="17">The sequence shown here is derived from an EMBL/GenBank/DDBJ whole genome shotgun (WGS) entry which is preliminary data.</text>
</comment>
<feature type="binding site" evidence="13">
    <location>
        <position position="441"/>
    </location>
    <ligand>
        <name>Zn(2+)</name>
        <dbReference type="ChEBI" id="CHEBI:29105"/>
    </ligand>
</feature>
<feature type="binding site" evidence="13">
    <location>
        <position position="447"/>
    </location>
    <ligand>
        <name>Zn(2+)</name>
        <dbReference type="ChEBI" id="CHEBI:29105"/>
    </ligand>
</feature>
<evidence type="ECO:0000256" key="1">
    <source>
        <dbReference type="ARBA" id="ARBA00012722"/>
    </source>
</evidence>
<dbReference type="InterPro" id="IPR013840">
    <property type="entry name" value="DNAligase_N"/>
</dbReference>
<feature type="binding site" evidence="13">
    <location>
        <position position="328"/>
    </location>
    <ligand>
        <name>NAD(+)</name>
        <dbReference type="ChEBI" id="CHEBI:57540"/>
    </ligand>
</feature>
<feature type="compositionally biased region" description="Low complexity" evidence="15">
    <location>
        <begin position="620"/>
        <end position="648"/>
    </location>
</feature>
<keyword evidence="3 13" id="KW-0436">Ligase</keyword>
<dbReference type="InterPro" id="IPR018239">
    <property type="entry name" value="DNA_ligase_AS"/>
</dbReference>
<dbReference type="FunFam" id="3.30.470.30:FF:000001">
    <property type="entry name" value="DNA ligase"/>
    <property type="match status" value="1"/>
</dbReference>
<keyword evidence="13" id="KW-0464">Manganese</keyword>
<reference evidence="17 18" key="1">
    <citation type="submission" date="2020-04" db="EMBL/GenBank/DDBJ databases">
        <authorList>
            <person name="Klaysubun C."/>
            <person name="Duangmal K."/>
            <person name="Lipun K."/>
        </authorList>
    </citation>
    <scope>NUCLEOTIDE SEQUENCE [LARGE SCALE GENOMIC DNA]</scope>
    <source>
        <strain evidence="17 18">DSM 45300</strain>
    </source>
</reference>
<feature type="binding site" evidence="13">
    <location>
        <position position="304"/>
    </location>
    <ligand>
        <name>NAD(+)</name>
        <dbReference type="ChEBI" id="CHEBI:57540"/>
    </ligand>
</feature>
<gene>
    <name evidence="13 17" type="primary">ligA</name>
    <name evidence="17" type="ORF">HF519_15125</name>
</gene>
<keyword evidence="5 13" id="KW-0479">Metal-binding</keyword>
<dbReference type="InterPro" id="IPR001357">
    <property type="entry name" value="BRCT_dom"/>
</dbReference>
<dbReference type="InterPro" id="IPR004149">
    <property type="entry name" value="Znf_DNAligase_C4"/>
</dbReference>
<dbReference type="PIRSF" id="PIRSF001604">
    <property type="entry name" value="LigA"/>
    <property type="match status" value="1"/>
</dbReference>
<feature type="domain" description="BRCT" evidence="16">
    <location>
        <begin position="721"/>
        <end position="791"/>
    </location>
</feature>
<dbReference type="PANTHER" id="PTHR23389">
    <property type="entry name" value="CHROMOSOME TRANSMISSION FIDELITY FACTOR 18"/>
    <property type="match status" value="1"/>
</dbReference>
<dbReference type="InterPro" id="IPR004150">
    <property type="entry name" value="NAD_DNA_ligase_OB"/>
</dbReference>
<evidence type="ECO:0000256" key="5">
    <source>
        <dbReference type="ARBA" id="ARBA00022723"/>
    </source>
</evidence>
<dbReference type="PROSITE" id="PS01056">
    <property type="entry name" value="DNA_LIGASE_N2"/>
    <property type="match status" value="1"/>
</dbReference>
<feature type="region of interest" description="Disordered" evidence="15">
    <location>
        <begin position="610"/>
        <end position="648"/>
    </location>
</feature>
<dbReference type="GO" id="GO:0006260">
    <property type="term" value="P:DNA replication"/>
    <property type="evidence" value="ECO:0007669"/>
    <property type="project" value="UniProtKB-KW"/>
</dbReference>
<evidence type="ECO:0000259" key="16">
    <source>
        <dbReference type="PROSITE" id="PS50172"/>
    </source>
</evidence>
<evidence type="ECO:0000256" key="13">
    <source>
        <dbReference type="HAMAP-Rule" id="MF_01588"/>
    </source>
</evidence>
<protein>
    <recommendedName>
        <fullName evidence="2 13">DNA ligase</fullName>
        <ecNumber evidence="1 13">6.5.1.2</ecNumber>
    </recommendedName>
    <alternativeName>
        <fullName evidence="13">Polydeoxyribonucleotide synthase [NAD(+)]</fullName>
    </alternativeName>
</protein>
<keyword evidence="7 13" id="KW-0862">Zinc</keyword>
<dbReference type="Pfam" id="PF01653">
    <property type="entry name" value="DNA_ligase_aden"/>
    <property type="match status" value="1"/>
</dbReference>
<evidence type="ECO:0000256" key="4">
    <source>
        <dbReference type="ARBA" id="ARBA00022705"/>
    </source>
</evidence>
<dbReference type="NCBIfam" id="NF005932">
    <property type="entry name" value="PRK07956.1"/>
    <property type="match status" value="1"/>
</dbReference>
<proteinExistence type="inferred from homology"/>
<dbReference type="GO" id="GO:0006281">
    <property type="term" value="P:DNA repair"/>
    <property type="evidence" value="ECO:0007669"/>
    <property type="project" value="UniProtKB-KW"/>
</dbReference>
<dbReference type="SUPFAM" id="SSF50249">
    <property type="entry name" value="Nucleic acid-binding proteins"/>
    <property type="match status" value="1"/>
</dbReference>
<feature type="binding site" evidence="13">
    <location>
        <position position="188"/>
    </location>
    <ligand>
        <name>NAD(+)</name>
        <dbReference type="ChEBI" id="CHEBI:57540"/>
    </ligand>
</feature>
<dbReference type="EC" id="6.5.1.2" evidence="1 13"/>
<organism evidence="17 18">
    <name type="scientific">Pseudonocardia bannensis</name>
    <dbReference type="NCBI Taxonomy" id="630973"/>
    <lineage>
        <taxon>Bacteria</taxon>
        <taxon>Bacillati</taxon>
        <taxon>Actinomycetota</taxon>
        <taxon>Actinomycetes</taxon>
        <taxon>Pseudonocardiales</taxon>
        <taxon>Pseudonocardiaceae</taxon>
        <taxon>Pseudonocardia</taxon>
    </lineage>
</organism>